<accession>A0AAD9DMJ5</accession>
<dbReference type="Proteomes" id="UP001239994">
    <property type="component" value="Unassembled WGS sequence"/>
</dbReference>
<evidence type="ECO:0000313" key="3">
    <source>
        <dbReference type="Proteomes" id="UP001239994"/>
    </source>
</evidence>
<dbReference type="EMBL" id="JAROKS010000026">
    <property type="protein sequence ID" value="KAK1785222.1"/>
    <property type="molecule type" value="Genomic_DNA"/>
</dbReference>
<feature type="region of interest" description="Disordered" evidence="1">
    <location>
        <begin position="26"/>
        <end position="61"/>
    </location>
</feature>
<dbReference type="AlphaFoldDB" id="A0AAD9DMJ5"/>
<gene>
    <name evidence="2" type="ORF">P4O66_018618</name>
</gene>
<sequence>RTVSSWKIPPCQRIVDWKAQGPVSPWSLPNHETTGFPHSPSDSLPDLHLVSPTGSKKPHHPDPTGLAVHYCLPVLSLRCEGNTKCREEAVQGDT</sequence>
<protein>
    <submittedName>
        <fullName evidence="2">Uncharacterized protein</fullName>
    </submittedName>
</protein>
<evidence type="ECO:0000256" key="1">
    <source>
        <dbReference type="SAM" id="MobiDB-lite"/>
    </source>
</evidence>
<proteinExistence type="predicted"/>
<comment type="caution">
    <text evidence="2">The sequence shown here is derived from an EMBL/GenBank/DDBJ whole genome shotgun (WGS) entry which is preliminary data.</text>
</comment>
<reference evidence="2" key="1">
    <citation type="submission" date="2023-03" db="EMBL/GenBank/DDBJ databases">
        <title>Electrophorus voltai genome.</title>
        <authorList>
            <person name="Bian C."/>
        </authorList>
    </citation>
    <scope>NUCLEOTIDE SEQUENCE</scope>
    <source>
        <strain evidence="2">CB-2022</strain>
        <tissue evidence="2">Muscle</tissue>
    </source>
</reference>
<keyword evidence="3" id="KW-1185">Reference proteome</keyword>
<organism evidence="2 3">
    <name type="scientific">Electrophorus voltai</name>
    <dbReference type="NCBI Taxonomy" id="2609070"/>
    <lineage>
        <taxon>Eukaryota</taxon>
        <taxon>Metazoa</taxon>
        <taxon>Chordata</taxon>
        <taxon>Craniata</taxon>
        <taxon>Vertebrata</taxon>
        <taxon>Euteleostomi</taxon>
        <taxon>Actinopterygii</taxon>
        <taxon>Neopterygii</taxon>
        <taxon>Teleostei</taxon>
        <taxon>Ostariophysi</taxon>
        <taxon>Gymnotiformes</taxon>
        <taxon>Gymnotoidei</taxon>
        <taxon>Gymnotidae</taxon>
        <taxon>Electrophorus</taxon>
    </lineage>
</organism>
<evidence type="ECO:0000313" key="2">
    <source>
        <dbReference type="EMBL" id="KAK1785222.1"/>
    </source>
</evidence>
<feature type="non-terminal residue" evidence="2">
    <location>
        <position position="1"/>
    </location>
</feature>
<name>A0AAD9DMJ5_9TELE</name>